<evidence type="ECO:0000313" key="2">
    <source>
        <dbReference type="Proteomes" id="UP000006028"/>
    </source>
</evidence>
<gene>
    <name evidence="1" type="ORF">HMPREF9436_02703</name>
</gene>
<evidence type="ECO:0000313" key="1">
    <source>
        <dbReference type="EMBL" id="EFQ05811.1"/>
    </source>
</evidence>
<dbReference type="STRING" id="748224.HMPREF9436_02703"/>
<name>E2ZLZ2_9FIRM</name>
<dbReference type="EMBL" id="AECU01000200">
    <property type="protein sequence ID" value="EFQ05811.1"/>
    <property type="molecule type" value="Genomic_DNA"/>
</dbReference>
<sequence length="68" mass="7877">QQYDTPEGANCLTVGKRHLSQREAAVEAIQKIGVCQIYDINKSIWDGQKKYKKEFNCRFCKLKETIVI</sequence>
<protein>
    <submittedName>
        <fullName evidence="1">Uncharacterized protein</fullName>
    </submittedName>
</protein>
<dbReference type="HOGENOM" id="CLU_2781820_0_0_9"/>
<organism evidence="1 2">
    <name type="scientific">Faecalibacterium cf. prausnitzii KLE1255</name>
    <dbReference type="NCBI Taxonomy" id="748224"/>
    <lineage>
        <taxon>Bacteria</taxon>
        <taxon>Bacillati</taxon>
        <taxon>Bacillota</taxon>
        <taxon>Clostridia</taxon>
        <taxon>Eubacteriales</taxon>
        <taxon>Oscillospiraceae</taxon>
        <taxon>Faecalibacterium</taxon>
    </lineage>
</organism>
<dbReference type="AlphaFoldDB" id="E2ZLZ2"/>
<reference evidence="1 2" key="1">
    <citation type="submission" date="2010-08" db="EMBL/GenBank/DDBJ databases">
        <authorList>
            <person name="Weinstock G."/>
            <person name="Sodergren E."/>
            <person name="Clifton S."/>
            <person name="Fulton L."/>
            <person name="Fulton B."/>
            <person name="Courtney L."/>
            <person name="Fronick C."/>
            <person name="Harrison M."/>
            <person name="Strong C."/>
            <person name="Farmer C."/>
            <person name="Delahaunty K."/>
            <person name="Markovic C."/>
            <person name="Hall O."/>
            <person name="Minx P."/>
            <person name="Tomlinson C."/>
            <person name="Mitreva M."/>
            <person name="Hou S."/>
            <person name="Chen J."/>
            <person name="Wollam A."/>
            <person name="Pepin K.H."/>
            <person name="Johnson M."/>
            <person name="Bhonagiri V."/>
            <person name="Zhang X."/>
            <person name="Suruliraj S."/>
            <person name="Warren W."/>
            <person name="Chinwalla A."/>
            <person name="Mardis E.R."/>
            <person name="Wilson R.K."/>
        </authorList>
    </citation>
    <scope>NUCLEOTIDE SEQUENCE [LARGE SCALE GENOMIC DNA]</scope>
    <source>
        <strain evidence="1 2">KLE1255</strain>
    </source>
</reference>
<proteinExistence type="predicted"/>
<feature type="non-terminal residue" evidence="1">
    <location>
        <position position="1"/>
    </location>
</feature>
<accession>E2ZLZ2</accession>
<comment type="caution">
    <text evidence="1">The sequence shown here is derived from an EMBL/GenBank/DDBJ whole genome shotgun (WGS) entry which is preliminary data.</text>
</comment>
<dbReference type="Proteomes" id="UP000006028">
    <property type="component" value="Unassembled WGS sequence"/>
</dbReference>